<dbReference type="Gene3D" id="1.10.260.40">
    <property type="entry name" value="lambda repressor-like DNA-binding domains"/>
    <property type="match status" value="1"/>
</dbReference>
<name>A0ABY4PJM1_9LACO</name>
<dbReference type="InterPro" id="IPR010982">
    <property type="entry name" value="Lambda_DNA-bd_dom_sf"/>
</dbReference>
<sequence>MTIYKFDFHKVVGARNELGLTQAEMANKIGINRNSYSLKERGKRSFGSTELANIANVTKKPVEYFFSKIVTDSKRIVA</sequence>
<keyword evidence="2" id="KW-0614">Plasmid</keyword>
<reference evidence="2 3" key="1">
    <citation type="journal article" date="2022" name="Int. J. Syst. Evol. Microbiol.">
        <title>Apilactobacillus apisilvae sp. nov., Nicolia spurrieriana gen. nov. sp. nov., Bombilactobacillus folatiphilus sp. nov. and Bombilactobacillus thymidiniphilus sp. nov., four new lactic acid bacterial isolates from stingless bees Tetragonula carbonaria and Austroplebeia australis.</title>
        <authorList>
            <person name="Oliphant S.A."/>
            <person name="Watson-Haigh N.S."/>
            <person name="Sumby K.M."/>
            <person name="Gardner J."/>
            <person name="Groom S."/>
            <person name="Jiranek V."/>
        </authorList>
    </citation>
    <scope>NUCLEOTIDE SEQUENCE [LARGE SCALE GENOMIC DNA]</scope>
    <source>
        <strain evidence="2 3">SG5_A10</strain>
    </source>
</reference>
<keyword evidence="3" id="KW-1185">Reference proteome</keyword>
<dbReference type="InterPro" id="IPR001387">
    <property type="entry name" value="Cro/C1-type_HTH"/>
</dbReference>
<dbReference type="EMBL" id="CP093363">
    <property type="protein sequence ID" value="UQS85808.1"/>
    <property type="molecule type" value="Genomic_DNA"/>
</dbReference>
<dbReference type="SMART" id="SM00530">
    <property type="entry name" value="HTH_XRE"/>
    <property type="match status" value="1"/>
</dbReference>
<dbReference type="RefSeq" id="WP_249511772.1">
    <property type="nucleotide sequence ID" value="NZ_CP093363.1"/>
</dbReference>
<gene>
    <name evidence="2" type="ORF">MOO46_07390</name>
</gene>
<evidence type="ECO:0000313" key="2">
    <source>
        <dbReference type="EMBL" id="UQS85808.1"/>
    </source>
</evidence>
<feature type="domain" description="HTH cro/C1-type" evidence="1">
    <location>
        <begin position="14"/>
        <end position="65"/>
    </location>
</feature>
<geneLocation type="plasmid" evidence="2 3">
    <name>p1unnamed</name>
</geneLocation>
<dbReference type="PROSITE" id="PS50943">
    <property type="entry name" value="HTH_CROC1"/>
    <property type="match status" value="1"/>
</dbReference>
<proteinExistence type="predicted"/>
<dbReference type="SUPFAM" id="SSF47413">
    <property type="entry name" value="lambda repressor-like DNA-binding domains"/>
    <property type="match status" value="1"/>
</dbReference>
<dbReference type="Proteomes" id="UP000831859">
    <property type="component" value="Plasmid p1unnamed"/>
</dbReference>
<dbReference type="CDD" id="cd00093">
    <property type="entry name" value="HTH_XRE"/>
    <property type="match status" value="1"/>
</dbReference>
<protein>
    <submittedName>
        <fullName evidence="2">Helix-turn-helix domain-containing protein</fullName>
    </submittedName>
</protein>
<evidence type="ECO:0000313" key="3">
    <source>
        <dbReference type="Proteomes" id="UP000831859"/>
    </source>
</evidence>
<dbReference type="Pfam" id="PF01381">
    <property type="entry name" value="HTH_3"/>
    <property type="match status" value="1"/>
</dbReference>
<organism evidence="2 3">
    <name type="scientific">Apilactobacillus apisilvae</name>
    <dbReference type="NCBI Taxonomy" id="2923364"/>
    <lineage>
        <taxon>Bacteria</taxon>
        <taxon>Bacillati</taxon>
        <taxon>Bacillota</taxon>
        <taxon>Bacilli</taxon>
        <taxon>Lactobacillales</taxon>
        <taxon>Lactobacillaceae</taxon>
        <taxon>Apilactobacillus</taxon>
    </lineage>
</organism>
<accession>A0ABY4PJM1</accession>
<evidence type="ECO:0000259" key="1">
    <source>
        <dbReference type="PROSITE" id="PS50943"/>
    </source>
</evidence>